<dbReference type="EMBL" id="JABANO010032033">
    <property type="protein sequence ID" value="KAF4709267.1"/>
    <property type="molecule type" value="Genomic_DNA"/>
</dbReference>
<name>A0A7J6QLX7_PEROL</name>
<gene>
    <name evidence="1" type="ORF">FOZ63_026347</name>
</gene>
<dbReference type="Proteomes" id="UP000553632">
    <property type="component" value="Unassembled WGS sequence"/>
</dbReference>
<proteinExistence type="predicted"/>
<keyword evidence="2" id="KW-1185">Reference proteome</keyword>
<evidence type="ECO:0000313" key="1">
    <source>
        <dbReference type="EMBL" id="KAF4709267.1"/>
    </source>
</evidence>
<sequence>MLFPAHVEALRLEMVERVWKESTVVGPLPELMCDIMAYIPKPALTLDCPMEEIILDIDKSPDFIFANGDIVYGIFGIYDSSRSLVREGIYPPGETMVLASPTERGEVLAYYCDISARCLYILSKTHTAHSWTLVEYCLKSGHVTRASEVPRVSGIGIGKRGLLIAGEHCFLVVCWHDRVEILHTELSGGSGSFEVIWSTQLTDSASLLKVYLHLVRRVPLTIDVIYPSESSFRSLRLVMLRESSPFIFDSEVATELAGKNRMSRSIVGTNLHLCLGSKDAHCLRDSRGRQESPLFSLREPMKWLTQRSSAADHSGRFYFIIRRPLVTNDGVTRKDRYRLLRAHPYLAN</sequence>
<evidence type="ECO:0000313" key="2">
    <source>
        <dbReference type="Proteomes" id="UP000553632"/>
    </source>
</evidence>
<dbReference type="AlphaFoldDB" id="A0A7J6QLX7"/>
<accession>A0A7J6QLX7</accession>
<organism evidence="1 2">
    <name type="scientific">Perkinsus olseni</name>
    <name type="common">Perkinsus atlanticus</name>
    <dbReference type="NCBI Taxonomy" id="32597"/>
    <lineage>
        <taxon>Eukaryota</taxon>
        <taxon>Sar</taxon>
        <taxon>Alveolata</taxon>
        <taxon>Perkinsozoa</taxon>
        <taxon>Perkinsea</taxon>
        <taxon>Perkinsida</taxon>
        <taxon>Perkinsidae</taxon>
        <taxon>Perkinsus</taxon>
    </lineage>
</organism>
<comment type="caution">
    <text evidence="1">The sequence shown here is derived from an EMBL/GenBank/DDBJ whole genome shotgun (WGS) entry which is preliminary data.</text>
</comment>
<reference evidence="1 2" key="1">
    <citation type="submission" date="2020-04" db="EMBL/GenBank/DDBJ databases">
        <title>Perkinsus olseni comparative genomics.</title>
        <authorList>
            <person name="Bogema D.R."/>
        </authorList>
    </citation>
    <scope>NUCLEOTIDE SEQUENCE [LARGE SCALE GENOMIC DNA]</scope>
    <source>
        <strain evidence="1 2">ATCC PRA-207</strain>
    </source>
</reference>
<protein>
    <submittedName>
        <fullName evidence="1">Uncharacterized protein</fullName>
    </submittedName>
</protein>